<keyword evidence="2" id="KW-0812">Transmembrane</keyword>
<keyword evidence="2" id="KW-0472">Membrane</keyword>
<keyword evidence="2" id="KW-1133">Transmembrane helix</keyword>
<feature type="region of interest" description="Disordered" evidence="1">
    <location>
        <begin position="225"/>
        <end position="268"/>
    </location>
</feature>
<evidence type="ECO:0000256" key="2">
    <source>
        <dbReference type="SAM" id="Phobius"/>
    </source>
</evidence>
<sequence>EMQNNQEIQDVVDANSQSKETYSTIHSTNVATLTAEGDIVSNIPPYYEGSSLSGNLCKLASDCMSGSGCIDNMCVCNQNSVLVSGQCMIVGGCVRDGIICDGYSYLCNISSKKCLIADANGVVDQNNANIGLIAGLTGGGLMLTVMAILIIIFVLKKNKQKQNNNLNKVSLESNQTATKTNDTNQTVNTALMNNSTFPILQSANFLNYTDVPIVLPASNSPKLKLKDVNMESKQPKIQKKKPQKTNNKVVSSDQPDNPEGQNAKKTKLKLVKRKIIVWKPVNQATKKAKDTKNKAKEAKQDKVQKAPKKLQMKPVNQAT</sequence>
<accession>A0A146JZE6</accession>
<feature type="compositionally biased region" description="Basic and acidic residues" evidence="1">
    <location>
        <begin position="287"/>
        <end position="304"/>
    </location>
</feature>
<feature type="compositionally biased region" description="Polar residues" evidence="1">
    <location>
        <begin position="245"/>
        <end position="255"/>
    </location>
</feature>
<feature type="non-terminal residue" evidence="3">
    <location>
        <position position="319"/>
    </location>
</feature>
<evidence type="ECO:0000256" key="1">
    <source>
        <dbReference type="SAM" id="MobiDB-lite"/>
    </source>
</evidence>
<feature type="region of interest" description="Disordered" evidence="1">
    <location>
        <begin position="280"/>
        <end position="319"/>
    </location>
</feature>
<evidence type="ECO:0008006" key="4">
    <source>
        <dbReference type="Google" id="ProtNLM"/>
    </source>
</evidence>
<feature type="compositionally biased region" description="Basic and acidic residues" evidence="1">
    <location>
        <begin position="225"/>
        <end position="234"/>
    </location>
</feature>
<feature type="non-terminal residue" evidence="3">
    <location>
        <position position="1"/>
    </location>
</feature>
<name>A0A146JZE6_9EUKA</name>
<gene>
    <name evidence="3" type="ORF">TPC1_31734</name>
</gene>
<reference evidence="3" key="1">
    <citation type="submission" date="2015-07" db="EMBL/GenBank/DDBJ databases">
        <title>Adaptation to a free-living lifestyle via gene acquisitions in the diplomonad Trepomonas sp. PC1.</title>
        <authorList>
            <person name="Xu F."/>
            <person name="Jerlstrom-Hultqvist J."/>
            <person name="Kolisko M."/>
            <person name="Simpson A.G.B."/>
            <person name="Roger A.J."/>
            <person name="Svard S.G."/>
            <person name="Andersson J.O."/>
        </authorList>
    </citation>
    <scope>NUCLEOTIDE SEQUENCE</scope>
    <source>
        <strain evidence="3">PC1</strain>
    </source>
</reference>
<protein>
    <recommendedName>
        <fullName evidence="4">EB domain-containing protein</fullName>
    </recommendedName>
</protein>
<evidence type="ECO:0000313" key="3">
    <source>
        <dbReference type="EMBL" id="JAP88771.1"/>
    </source>
</evidence>
<organism evidence="3">
    <name type="scientific">Trepomonas sp. PC1</name>
    <dbReference type="NCBI Taxonomy" id="1076344"/>
    <lineage>
        <taxon>Eukaryota</taxon>
        <taxon>Metamonada</taxon>
        <taxon>Diplomonadida</taxon>
        <taxon>Hexamitidae</taxon>
        <taxon>Hexamitinae</taxon>
        <taxon>Trepomonas</taxon>
    </lineage>
</organism>
<dbReference type="EMBL" id="GDID01007835">
    <property type="protein sequence ID" value="JAP88771.1"/>
    <property type="molecule type" value="Transcribed_RNA"/>
</dbReference>
<dbReference type="AlphaFoldDB" id="A0A146JZE6"/>
<feature type="transmembrane region" description="Helical" evidence="2">
    <location>
        <begin position="130"/>
        <end position="155"/>
    </location>
</feature>
<proteinExistence type="predicted"/>